<feature type="domain" description="Trimeric autotransporter adhesin YadA-like head" evidence="13">
    <location>
        <begin position="540"/>
        <end position="566"/>
    </location>
</feature>
<evidence type="ECO:0000256" key="9">
    <source>
        <dbReference type="ARBA" id="ARBA00023136"/>
    </source>
</evidence>
<dbReference type="InterPro" id="IPR005594">
    <property type="entry name" value="YadA_C"/>
</dbReference>
<dbReference type="InterPro" id="IPR008635">
    <property type="entry name" value="Coiled_stalk_dom"/>
</dbReference>
<dbReference type="GO" id="GO:0009279">
    <property type="term" value="C:cell outer membrane"/>
    <property type="evidence" value="ECO:0007669"/>
    <property type="project" value="UniProtKB-SubCell"/>
</dbReference>
<feature type="domain" description="Trimeric autotransporter adhesin YadA-like stalk" evidence="14">
    <location>
        <begin position="611"/>
        <end position="649"/>
    </location>
</feature>
<comment type="similarity">
    <text evidence="3">Belongs to the autotransporter-2 (AT-2) (TC 1.B.40) family.</text>
</comment>
<evidence type="ECO:0000313" key="15">
    <source>
        <dbReference type="EMBL" id="AAU44779.1"/>
    </source>
</evidence>
<feature type="domain" description="Trimeric autotransporter adhesin YadA-like stalk" evidence="14">
    <location>
        <begin position="1683"/>
        <end position="1720"/>
    </location>
</feature>
<feature type="domain" description="Trimeric autotransporter adhesin YadA-like stalk" evidence="14">
    <location>
        <begin position="1489"/>
        <end position="1516"/>
    </location>
</feature>
<evidence type="ECO:0000256" key="7">
    <source>
        <dbReference type="ARBA" id="ARBA00022729"/>
    </source>
</evidence>
<evidence type="ECO:0000259" key="13">
    <source>
        <dbReference type="Pfam" id="PF05658"/>
    </source>
</evidence>
<evidence type="ECO:0000256" key="10">
    <source>
        <dbReference type="ARBA" id="ARBA00023237"/>
    </source>
</evidence>
<dbReference type="InterPro" id="IPR045584">
    <property type="entry name" value="Pilin-like"/>
</dbReference>
<feature type="domain" description="Trimeric autotransporter adhesin YadA-like stalk" evidence="14">
    <location>
        <begin position="3285"/>
        <end position="3307"/>
    </location>
</feature>
<dbReference type="Gene3D" id="4.10.80.270">
    <property type="match status" value="3"/>
</dbReference>
<accession>Q5XWC6</accession>
<sequence>MKKLYAIQTTVRNLKNSHFSFVKMLLLAIMVAFLSNISPVNAGDVKPKSVKGNEKAKSSEVSSPAPVNEGAATSGLADAGVMNVDVTASAEGLQANNQANNVSEDSRFGGRIAPVADLALISYNNPTSLRARLAASDGGQQFAQSDENPSIINVSDLLRSASTNGMQRGVDTKNVTFGNNMRIPGDSDKDVIIGNNVTWQKQSGLQPATSVVIGDSVNLASGSDVIAIGYQVSVKAGDSVAIGYKAEVDEQQTVAIGHLSHAIGLKSIAIGGEGRTNFDPIPPEGRTESAGDYSIAVGHRAKTSQMDGIAIGHMARAKGISSVAIGSEYNEKSGKDDYTTAGSKHSLALGAIAKAMGVEANAIGYKAEASGVRSIAFGPLANALENDSIAIGSKAQAANVGTIAIGSSYDERQVLAKGKFSSAVGYGAQTLGDSASAFGVASGANGSNAVGVGSFSFADAKDSIAVGNMAHATGISSVAIGGEYNKESDHGENDYTTAGDKYTTAVGAVSKALAYGSTALGHRAYATGLEAISVGFYSQANGGGSIAIGADSNAKTKDSIALGSDSIASRDAGVLGYAPSLKGPTTNTKAQWKSTHGIVSVGDDAKNITRQITGVAAGTEDTDAVNIAQLKDLEDVVRKNGWKLSVDNANSTTVPMNSGVDFSAESKNLKITKGDKDNKVKFDLAKDVTLSSAKMGGGTTLDATGLVIVNGPKITTTGISAGNKEIKDVKSGDLSATSNQAVNGSQLFTTNNNVTTVSNDLKTVAQHAAQYFGGGAGYTNGKWTDPTFKINTFKNDGSTVESTYHTVAEALADVGSSFTNIKNEINAEKSNELVKWDEDTKTITIGKEKDDAKISLVDKDSKSRILSGLKAAEQNDEAVNKAQLDENVHKLTKDINDVRSVAVFYDTEEDTEEVSTLTRSARKEVKKKSVTFGNPEEGTVSLRNVGNGNVAENSTEAVNGSQLFTTNQNVTTVATNIAKTFGGEAKYEGGTWTAPTFKIKSVNADGKEENATYNDVASAFEGVGSSITNVKNEITKQINNEIANVKGDSLVKKNPETNLITIGKEVEGAEINIVNKDGKARTLSGVAAGSADTDAVNFSQLQKVEKDVKEQVAASSFVKQDPETKHITIGKETDGDKIDIANNKNEKRTLTGIKDAALVADSNEAVNGSQLFTTNQNVTTVATNVAKSFGGGASYEDGTWTDPTFKIKAVKDDGKEEDTSYHNVADALSGVGNSITNVQHTLTEQINNVVKKVESESFVQQDKATHSLTIGAKTEDTTINIANKNGADRTLSGVKVAVKDNEAVNKGQLDESLKKLSSSLQSDESAVVHYDKNTDENGTINYTSVTFGKGKDKTPVGLHNVADGKIAKDSHDAITGSQVNKIGKDIAQFLGGEASFKDGALTQPTYKLSYIAKDGVVTESSFQGVGTAFAGLDENIKNVNQRIKDVSENVAQDSLNWNEEKKAFVATHGEEGNKANSKITSLQYGNIAENSTDAITGGQLYSLGSDVAKYFGGGASYAEGTWTAPTFTVKTIKDDGETIEDKDYSSVAEAFAGISTSFTNIKNDITNVVSDSLVKWDDEHQLIKIGSEKSGNIVTIADKDGKGRALSGVKDAEQNDEAVNKGQLDENVDKLTKDIDDVRSVAVFYDTEEDTEEVSALTRSARKAKQNSVTFGNPKEGTVSLRNVGNGSIAANSTEAVNGSQLYSFGDSVAKYFGGGASYADGKWTAPSFKVKTIKEDGSDVKEQSYDSVAEAFAGVGASFENIHKEFKTEINKFVGDSLVKKDSETNLITIGKEVEGAEINIANKDSSDRVLSGVKAATKDNEAVNKGQLEKSLKDLSTSLQSDDSAVVHYDKTDDENGTINYTSVTFGKGKDSKPVALHNVANGNIAEGSHDVVTGGQINTISQDIAKFLGGSAAFKEGVFIEPTYKLSKVSTEGKVEDSEFNDVGSAFSGLDTNIKNVNQRIKEVSQGVAQDSLNWNEGKKAFVATHGEDKTNSKITSLQAGDISASSTDAVNGAQLYSFGDSVAKYFGGNTTFKDGFLTAPTYKLSSVDEEGKVTPHSYNDVGSAFEGIDTNIKNVNNHLTNEVKKFEENITNITQEVQGDALLWDKDEGAFVATHGEDKTSSKITSLQAGNISASSTDAVNGSQLFTTNQNVTTVGTNIANTFGGGAGYENGKWTAPEFKVATINSDGSLVAEKNYKSVAEAFEGVGTSFTNIHQELKNEISQVVGDSLVKQDADTHVIAIGGEKSGTQVTLANIDSAARILSGVKAGTLSEESTDAVNGSQLYRLGSNVAKSLGGNASYKDGTWTDPSFKVKAVKEDGSASEESYSDIASAFAGVGTSFTNVKKEITNQITHAKSDSLNWSEKDHAFVATHGKDGEKVNSKLTSLLDGAINDNSTDAVTGKQLHSLGDKVAKSLGGNASYKDGTWTDPSFKVKTVHEDGQTEDEEYSDVASAFAGVGTSFTNIKNEINKEITHVVSDSLVKFDEKTNLIKIGGEKEGARINIADKDSKDRILSGVKKAENDNEAVNKGQLDESLKGLSNSLQSDDSAVVHYDKNTDENGTTNYASVTFGKGKDSAAVGLHNVADGAISEGSHDVVNGGQINKISQDVAKFLGGEASFKDGVLTEPTYKLSKISPDGKEEDKSFKNVGSAFEGLDENIKNVNQRIKEVSQGVAQDSLSWDKEALAFVAKHGEEGNKANSKITSLQNGTIGENSTDAVNGSQLYSLGSNVAKSLGGNAGYENGAWTAPKFTVKKFDAEGEATEEKYDNVADAFAGVYSSITDIHNEVNSQINNVISDSLVKQNKKSEAIKVGAETEGTEVSFANSAGNDRVLSGVKEATKDNEAVNKAQLEKSLEDLSKIFSLKILLLSYYDKDKDGKTDYSHVTFGKGKDSTPVGLHNVADGQIAKGSRDAITGDQVNKIGEDVAKFLGGDAKFSDGAFTHPTYKLSKVSAEGKVEEEKFKNVGSAFTGLDENIKNVNQRIKDVSESVAQDSLNWSNADNAFVATHGKDGEKVNSKITSLKNGDISKDSTDAVNGSQLYSLNTTLAQYLGGGAEYKDGEWTAPSFKVKTVKEDGSDVEEQSYESVADAFAGVGNSFTNIHQEFKNEINKVIGDSLVKQDEESKVIKIGGEKAGSEITIANSDGGARSLSGVKAASLSATSTEAVNGSQLYSLNTTLATYFGGGAEYKDGEWKAPEFKLTTYDDDGVSHEESYDSVAAAFAGVSSSFTKLHNEVSNNLEQNALLWSDEDKAFVALHGEGSKKEKSKLKSLLDGDISEGSSEAVTGNQLYSLNQTLAQYLGGGAGYKDGQWTSPEFKVSQFKSDGSSDEKKIYHDVASAFDGVSDGLTSINDRIQDVEKNVSSNGLNWNEEEGAYDAKHDGASSKITNVAAGKLEEGSQEVVNGGQLWETNERVSKVENKVDTIDQQVKDIANTVTDGVVSYDKDASGKKTNKVTLVGGTESDPVLIDNVADGSIEKGSKEAVNGGQLHDYTEEQMKLVLDDAKKYTDDQLSNIVTNSTNESKSYTDMKFETLSYVVEDVRKEARQAAAIGLAVSSLRYYDIPGSLSVSFGTGTWRSQSAIAFGAGYTSEDGNIRSNISVTSAGGHWGVGAGVTLRLR</sequence>
<dbReference type="EMBL" id="AY730759">
    <property type="protein sequence ID" value="AAU44779.1"/>
    <property type="molecule type" value="Genomic_DNA"/>
</dbReference>
<feature type="domain" description="Trimeric autotransporter adhesin YadA-like stalk" evidence="14">
    <location>
        <begin position="1084"/>
        <end position="1110"/>
    </location>
</feature>
<feature type="domain" description="Trimeric autotransporter adhesin YadA-like stalk" evidence="14">
    <location>
        <begin position="3020"/>
        <end position="3056"/>
    </location>
</feature>
<feature type="domain" description="Trimeric autotransporter adhesin YadA-like stalk" evidence="14">
    <location>
        <begin position="2392"/>
        <end position="2426"/>
    </location>
</feature>
<dbReference type="Gene3D" id="1.20.5.170">
    <property type="match status" value="15"/>
</dbReference>
<comment type="subcellular location">
    <subcellularLocation>
        <location evidence="2">Cell outer membrane</location>
    </subcellularLocation>
    <subcellularLocation>
        <location evidence="1">Cell surface</location>
    </subcellularLocation>
</comment>
<keyword evidence="10" id="KW-0998">Cell outer membrane</keyword>
<feature type="domain" description="Trimeric autotransporter adhesin YadA-like stalk" evidence="14">
    <location>
        <begin position="1880"/>
        <end position="1908"/>
    </location>
</feature>
<dbReference type="Gene3D" id="6.10.250.2120">
    <property type="match status" value="1"/>
</dbReference>
<dbReference type="Pfam" id="PF05658">
    <property type="entry name" value="YadA_head"/>
    <property type="match status" value="8"/>
</dbReference>
<feature type="domain" description="Trimeric autotransporter adhesin YadA-like stalk" evidence="14">
    <location>
        <begin position="2267"/>
        <end position="2305"/>
    </location>
</feature>
<feature type="domain" description="Trimeric autotransporter adhesin YadA-like head" evidence="13">
    <location>
        <begin position="387"/>
        <end position="407"/>
    </location>
</feature>
<feature type="domain" description="Trimeric autotransporter adhesin YadA-like head" evidence="13">
    <location>
        <begin position="291"/>
        <end position="312"/>
    </location>
</feature>
<feature type="compositionally biased region" description="Basic and acidic residues" evidence="11">
    <location>
        <begin position="45"/>
        <end position="58"/>
    </location>
</feature>
<gene>
    <name evidence="15" type="primary">brpA</name>
</gene>
<evidence type="ECO:0000256" key="5">
    <source>
        <dbReference type="ARBA" id="ARBA00022452"/>
    </source>
</evidence>
<feature type="domain" description="Trimeric autotransporter adhesin YadA-like stalk" evidence="14">
    <location>
        <begin position="944"/>
        <end position="983"/>
    </location>
</feature>
<organism evidence="15">
    <name type="scientific">Bartonella vinsonii subsp. arupensis</name>
    <dbReference type="NCBI Taxonomy" id="110578"/>
    <lineage>
        <taxon>Bacteria</taxon>
        <taxon>Pseudomonadati</taxon>
        <taxon>Pseudomonadota</taxon>
        <taxon>Alphaproteobacteria</taxon>
        <taxon>Hyphomicrobiales</taxon>
        <taxon>Bartonellaceae</taxon>
        <taxon>Bartonella</taxon>
    </lineage>
</organism>
<dbReference type="Pfam" id="PF03895">
    <property type="entry name" value="YadA_anchor"/>
    <property type="match status" value="1"/>
</dbReference>
<evidence type="ECO:0000256" key="6">
    <source>
        <dbReference type="ARBA" id="ARBA00022692"/>
    </source>
</evidence>
<reference evidence="15" key="1">
    <citation type="journal article" date="2005" name="Infect. Immun.">
        <title>The Bartonella vinsonii subsp. arupensis immunodominant surface antigen BrpA gene, encoding a 382-kilodalton protein composed of repetitive sequences, is a member of a multigene family conserved among bartonella species.</title>
        <authorList>
            <person name="Gilmore R.D. Jr"/>
            <person name="Bellville T.M."/>
            <person name="Sviat S.L."/>
            <person name="Frace M."/>
        </authorList>
    </citation>
    <scope>NUCLEOTIDE SEQUENCE</scope>
</reference>
<keyword evidence="8" id="KW-0653">Protein transport</keyword>
<dbReference type="InterPro" id="IPR011049">
    <property type="entry name" value="Serralysin-like_metalloprot_C"/>
</dbReference>
<feature type="domain" description="Trimeric autotransporter adhesin YadA-like stalk" evidence="14">
    <location>
        <begin position="2585"/>
        <end position="2614"/>
    </location>
</feature>
<dbReference type="Pfam" id="PF05662">
    <property type="entry name" value="YadA_stalk"/>
    <property type="match status" value="20"/>
</dbReference>
<feature type="domain" description="Trimeric autotransporter adhesin YadA-like head" evidence="13">
    <location>
        <begin position="416"/>
        <end position="439"/>
    </location>
</feature>
<feature type="domain" description="Trimeric autotransporter adhesin YadA-like stalk" evidence="14">
    <location>
        <begin position="3387"/>
        <end position="3423"/>
    </location>
</feature>
<dbReference type="CDD" id="cd12820">
    <property type="entry name" value="LbR_YadA-like"/>
    <property type="match status" value="3"/>
</dbReference>
<keyword evidence="6" id="KW-0812">Transmembrane</keyword>
<dbReference type="Gene3D" id="2.20.70.140">
    <property type="match status" value="1"/>
</dbReference>
<feature type="domain" description="Trimeric autotransporter adhesin YadA-like stalk" evidence="14">
    <location>
        <begin position="2127"/>
        <end position="2169"/>
    </location>
</feature>
<dbReference type="SUPFAM" id="SSF54523">
    <property type="entry name" value="Pili subunits"/>
    <property type="match status" value="1"/>
</dbReference>
<protein>
    <submittedName>
        <fullName evidence="15">BrpA</fullName>
    </submittedName>
</protein>
<dbReference type="Gene3D" id="3.30.1300.30">
    <property type="entry name" value="GSPII I/J protein-like"/>
    <property type="match status" value="1"/>
</dbReference>
<dbReference type="NCBIfam" id="NF033870">
    <property type="entry name" value="VOMP_auto_Cterm"/>
    <property type="match status" value="1"/>
</dbReference>
<feature type="domain" description="Trimeric autotransporter adhesin YadA-like C-terminal membrane anchor" evidence="12">
    <location>
        <begin position="3561"/>
        <end position="3616"/>
    </location>
</feature>
<feature type="region of interest" description="Disordered" evidence="11">
    <location>
        <begin position="44"/>
        <end position="72"/>
    </location>
</feature>
<evidence type="ECO:0000256" key="1">
    <source>
        <dbReference type="ARBA" id="ARBA00004241"/>
    </source>
</evidence>
<feature type="domain" description="Trimeric autotransporter adhesin YadA-like stalk" evidence="14">
    <location>
        <begin position="1165"/>
        <end position="1188"/>
    </location>
</feature>
<dbReference type="InterPro" id="IPR008640">
    <property type="entry name" value="Adhesin_Head_dom"/>
</dbReference>
<dbReference type="Gene3D" id="6.10.250.2030">
    <property type="match status" value="10"/>
</dbReference>
<proteinExistence type="inferred from homology"/>
<keyword evidence="9" id="KW-0472">Membrane</keyword>
<evidence type="ECO:0000256" key="3">
    <source>
        <dbReference type="ARBA" id="ARBA00005848"/>
    </source>
</evidence>
<keyword evidence="5" id="KW-1134">Transmembrane beta strand</keyword>
<feature type="domain" description="Trimeric autotransporter adhesin YadA-like head" evidence="13">
    <location>
        <begin position="458"/>
        <end position="482"/>
    </location>
</feature>
<feature type="domain" description="Trimeric autotransporter adhesin YadA-like stalk" evidence="14">
    <location>
        <begin position="741"/>
        <end position="765"/>
    </location>
</feature>
<dbReference type="GO" id="GO:0015031">
    <property type="term" value="P:protein transport"/>
    <property type="evidence" value="ECO:0007669"/>
    <property type="project" value="UniProtKB-KW"/>
</dbReference>
<dbReference type="Gene3D" id="2.150.10.10">
    <property type="entry name" value="Serralysin-like metalloprotease, C-terminal"/>
    <property type="match status" value="5"/>
</dbReference>
<dbReference type="Gene3D" id="6.10.250.2040">
    <property type="match status" value="4"/>
</dbReference>
<feature type="domain" description="Trimeric autotransporter adhesin YadA-like stalk" evidence="14">
    <location>
        <begin position="2711"/>
        <end position="2743"/>
    </location>
</feature>
<feature type="domain" description="Trimeric autotransporter adhesin YadA-like head" evidence="13">
    <location>
        <begin position="252"/>
        <end position="272"/>
    </location>
</feature>
<feature type="domain" description="Trimeric autotransporter adhesin YadA-like stalk" evidence="14">
    <location>
        <begin position="1359"/>
        <end position="1388"/>
    </location>
</feature>
<evidence type="ECO:0000256" key="8">
    <source>
        <dbReference type="ARBA" id="ARBA00022927"/>
    </source>
</evidence>
<dbReference type="Gene3D" id="6.20.50.100">
    <property type="match status" value="1"/>
</dbReference>
<feature type="domain" description="Trimeric autotransporter adhesin YadA-like stalk" evidence="14">
    <location>
        <begin position="3469"/>
        <end position="3495"/>
    </location>
</feature>
<feature type="domain" description="Trimeric autotransporter adhesin YadA-like stalk" evidence="14">
    <location>
        <begin position="1997"/>
        <end position="2037"/>
    </location>
</feature>
<evidence type="ECO:0000256" key="11">
    <source>
        <dbReference type="SAM" id="MobiDB-lite"/>
    </source>
</evidence>
<evidence type="ECO:0000259" key="14">
    <source>
        <dbReference type="Pfam" id="PF05662"/>
    </source>
</evidence>
<keyword evidence="4" id="KW-0813">Transport</keyword>
<feature type="domain" description="Trimeric autotransporter adhesin YadA-like head" evidence="13">
    <location>
        <begin position="362"/>
        <end position="379"/>
    </location>
</feature>
<evidence type="ECO:0000256" key="2">
    <source>
        <dbReference type="ARBA" id="ARBA00004442"/>
    </source>
</evidence>
<feature type="domain" description="Trimeric autotransporter adhesin YadA-like head" evidence="13">
    <location>
        <begin position="502"/>
        <end position="524"/>
    </location>
</feature>
<evidence type="ECO:0000259" key="12">
    <source>
        <dbReference type="Pfam" id="PF03895"/>
    </source>
</evidence>
<dbReference type="GO" id="GO:0009986">
    <property type="term" value="C:cell surface"/>
    <property type="evidence" value="ECO:0007669"/>
    <property type="project" value="UniProtKB-SubCell"/>
</dbReference>
<feature type="domain" description="Trimeric autotransporter adhesin YadA-like stalk" evidence="14">
    <location>
        <begin position="3154"/>
        <end position="3188"/>
    </location>
</feature>
<name>Q5XWC6_BARVI</name>
<evidence type="ECO:0000256" key="4">
    <source>
        <dbReference type="ARBA" id="ARBA00022448"/>
    </source>
</evidence>
<dbReference type="SUPFAM" id="SSF101967">
    <property type="entry name" value="Adhesin YadA, collagen-binding domain"/>
    <property type="match status" value="5"/>
</dbReference>
<keyword evidence="7" id="KW-0732">Signal</keyword>